<name>A0ABN2KV53_9MICC</name>
<evidence type="ECO:0008006" key="4">
    <source>
        <dbReference type="Google" id="ProtNLM"/>
    </source>
</evidence>
<gene>
    <name evidence="2" type="ORF">GCM10009767_26900</name>
</gene>
<dbReference type="EMBL" id="BAAAOA010000032">
    <property type="protein sequence ID" value="GAA1767048.1"/>
    <property type="molecule type" value="Genomic_DNA"/>
</dbReference>
<reference evidence="2 3" key="1">
    <citation type="journal article" date="2019" name="Int. J. Syst. Evol. Microbiol.">
        <title>The Global Catalogue of Microorganisms (GCM) 10K type strain sequencing project: providing services to taxonomists for standard genome sequencing and annotation.</title>
        <authorList>
            <consortium name="The Broad Institute Genomics Platform"/>
            <consortium name="The Broad Institute Genome Sequencing Center for Infectious Disease"/>
            <person name="Wu L."/>
            <person name="Ma J."/>
        </authorList>
    </citation>
    <scope>NUCLEOTIDE SEQUENCE [LARGE SCALE GENOMIC DNA]</scope>
    <source>
        <strain evidence="2 3">JCM 14735</strain>
    </source>
</reference>
<keyword evidence="3" id="KW-1185">Reference proteome</keyword>
<dbReference type="InterPro" id="IPR021527">
    <property type="entry name" value="DUF2795"/>
</dbReference>
<dbReference type="Proteomes" id="UP001501204">
    <property type="component" value="Unassembled WGS sequence"/>
</dbReference>
<evidence type="ECO:0000313" key="3">
    <source>
        <dbReference type="Proteomes" id="UP001501204"/>
    </source>
</evidence>
<organism evidence="2 3">
    <name type="scientific">Kocuria aegyptia</name>
    <dbReference type="NCBI Taxonomy" id="330943"/>
    <lineage>
        <taxon>Bacteria</taxon>
        <taxon>Bacillati</taxon>
        <taxon>Actinomycetota</taxon>
        <taxon>Actinomycetes</taxon>
        <taxon>Micrococcales</taxon>
        <taxon>Micrococcaceae</taxon>
        <taxon>Kocuria</taxon>
    </lineage>
</organism>
<accession>A0ABN2KV53</accession>
<sequence>MRAGLTNGKQADRLESPVARRTGGTRPGDDEETAMSDKPNPIELQKHLSGLDYPVGKDEIVRKAEDSGADGSILEALRQLPDQQYEKPTHVTEAVFGE</sequence>
<protein>
    <recommendedName>
        <fullName evidence="4">DUF2795 domain-containing protein</fullName>
    </recommendedName>
</protein>
<dbReference type="Pfam" id="PF11387">
    <property type="entry name" value="DUF2795"/>
    <property type="match status" value="1"/>
</dbReference>
<evidence type="ECO:0000256" key="1">
    <source>
        <dbReference type="SAM" id="MobiDB-lite"/>
    </source>
</evidence>
<evidence type="ECO:0000313" key="2">
    <source>
        <dbReference type="EMBL" id="GAA1767048.1"/>
    </source>
</evidence>
<proteinExistence type="predicted"/>
<comment type="caution">
    <text evidence="2">The sequence shown here is derived from an EMBL/GenBank/DDBJ whole genome shotgun (WGS) entry which is preliminary data.</text>
</comment>
<feature type="region of interest" description="Disordered" evidence="1">
    <location>
        <begin position="1"/>
        <end position="42"/>
    </location>
</feature>